<dbReference type="EMBL" id="DF238840">
    <property type="protein sequence ID" value="GAF27229.1"/>
    <property type="molecule type" value="Genomic_DNA"/>
</dbReference>
<keyword evidence="2 4" id="KW-0472">Membrane</keyword>
<proteinExistence type="inferred from homology"/>
<organism evidence="5">
    <name type="scientific">Moorella thermoacetica Y72</name>
    <dbReference type="NCBI Taxonomy" id="1325331"/>
    <lineage>
        <taxon>Bacteria</taxon>
        <taxon>Bacillati</taxon>
        <taxon>Bacillota</taxon>
        <taxon>Clostridia</taxon>
        <taxon>Neomoorellales</taxon>
        <taxon>Neomoorellaceae</taxon>
        <taxon>Neomoorella</taxon>
    </lineage>
</organism>
<dbReference type="InterPro" id="IPR004995">
    <property type="entry name" value="Spore_Ger"/>
</dbReference>
<sequence length="564" mass="63205">MKKVRPVLHLWRWLGRKKTSGGQLPGDDSRAVNHRLEVNIAYIKKAFGRSEDLVIRDIELPGKKLALVYVETLIDRDVVQRDILRSLLALQTIPLPEDEAGFNRLLRARLTIGDLQEEQLWSKIITGLLDGKAVLIGEGFSRCLLLSVEGWEKRPVEEPVNEVSIRGPREGFAENLPTNISLIRRRLRAPELRFETMNLGRRTHTKVVICYLEGLALPGVLEELRRRLERIDIDGVLESGYVEELIEDAPFSPVPQLNRTERPDKLVADLLEGRIGVLTDGTPFALVLPGSLVSQLHAPDDYYERWPLSMGIRLFRFFGLFIALLLPSVYVAWTSYHQEMIPTPLAISIAAQRELVPYPAVVEALIMQVLFEILIEAGIRLPRAIGTAISIVGALVIGEAAVRAGLMSAAMVIVISATAIASFTIPTFGLSQAVRMLRLPMIFLAGVLGLLGIFAGLMALLIHLVSLRNFGEPYLSPLAPFIWEGHKDLVERVPWWAMHWRPVLPGRQDLRRIKPGLRPSTTARERKPGEELETYLGEEAGKSITTVTTPKKGRKKRKKGWIKI</sequence>
<dbReference type="GO" id="GO:0034220">
    <property type="term" value="P:monoatomic ion transmembrane transport"/>
    <property type="evidence" value="ECO:0007669"/>
    <property type="project" value="UniProtKB-KW"/>
</dbReference>
<dbReference type="AlphaFoldDB" id="A0A0S6UG85"/>
<evidence type="ECO:0000256" key="1">
    <source>
        <dbReference type="ARBA" id="ARBA00005278"/>
    </source>
</evidence>
<dbReference type="GO" id="GO:0016301">
    <property type="term" value="F:kinase activity"/>
    <property type="evidence" value="ECO:0007669"/>
    <property type="project" value="UniProtKB-KW"/>
</dbReference>
<keyword evidence="4" id="KW-1133">Transmembrane helix</keyword>
<reference evidence="5" key="1">
    <citation type="journal article" date="2014" name="Gene">
        <title>Genome-guided analysis of transformation efficiency and carbon dioxide assimilation by Moorella thermoacetica Y72.</title>
        <authorList>
            <person name="Tsukahara K."/>
            <person name="Kita A."/>
            <person name="Nakashimada Y."/>
            <person name="Hoshino T."/>
            <person name="Murakami K."/>
        </authorList>
    </citation>
    <scope>NUCLEOTIDE SEQUENCE [LARGE SCALE GENOMIC DNA]</scope>
    <source>
        <strain evidence="5">Y72</strain>
    </source>
</reference>
<feature type="transmembrane region" description="Helical" evidence="4">
    <location>
        <begin position="384"/>
        <end position="402"/>
    </location>
</feature>
<evidence type="ECO:0000313" key="5">
    <source>
        <dbReference type="EMBL" id="GAF27229.1"/>
    </source>
</evidence>
<evidence type="ECO:0000256" key="2">
    <source>
        <dbReference type="ARBA" id="ARBA00023136"/>
    </source>
</evidence>
<dbReference type="PANTHER" id="PTHR22550">
    <property type="entry name" value="SPORE GERMINATION PROTEIN"/>
    <property type="match status" value="1"/>
</dbReference>
<dbReference type="GO" id="GO:0009847">
    <property type="term" value="P:spore germination"/>
    <property type="evidence" value="ECO:0007669"/>
    <property type="project" value="InterPro"/>
</dbReference>
<feature type="transmembrane region" description="Helical" evidence="4">
    <location>
        <begin position="314"/>
        <end position="336"/>
    </location>
</feature>
<gene>
    <name evidence="5" type="ORF">MTY_2570</name>
</gene>
<accession>A0A0S6UG85</accession>
<name>A0A0S6UG85_NEOTH</name>
<feature type="transmembrane region" description="Helical" evidence="4">
    <location>
        <begin position="408"/>
        <end position="430"/>
    </location>
</feature>
<evidence type="ECO:0000256" key="4">
    <source>
        <dbReference type="SAM" id="Phobius"/>
    </source>
</evidence>
<keyword evidence="5" id="KW-0418">Kinase</keyword>
<keyword evidence="5" id="KW-0407">Ion channel</keyword>
<dbReference type="PIRSF" id="PIRSF005690">
    <property type="entry name" value="GerBA"/>
    <property type="match status" value="1"/>
</dbReference>
<keyword evidence="5" id="KW-0813">Transport</keyword>
<feature type="compositionally biased region" description="Basic residues" evidence="3">
    <location>
        <begin position="551"/>
        <end position="564"/>
    </location>
</feature>
<protein>
    <submittedName>
        <fullName evidence="5">Osmosensitive K+ channel histidine kinase</fullName>
    </submittedName>
</protein>
<dbReference type="Pfam" id="PF03323">
    <property type="entry name" value="GerA"/>
    <property type="match status" value="1"/>
</dbReference>
<dbReference type="InterPro" id="IPR050768">
    <property type="entry name" value="UPF0353/GerABKA_families"/>
</dbReference>
<keyword evidence="5" id="KW-0406">Ion transport</keyword>
<dbReference type="Proteomes" id="UP000063718">
    <property type="component" value="Unassembled WGS sequence"/>
</dbReference>
<evidence type="ECO:0000256" key="3">
    <source>
        <dbReference type="SAM" id="MobiDB-lite"/>
    </source>
</evidence>
<feature type="region of interest" description="Disordered" evidence="3">
    <location>
        <begin position="541"/>
        <end position="564"/>
    </location>
</feature>
<feature type="transmembrane region" description="Helical" evidence="4">
    <location>
        <begin position="442"/>
        <end position="465"/>
    </location>
</feature>
<dbReference type="PANTHER" id="PTHR22550:SF5">
    <property type="entry name" value="LEUCINE ZIPPER PROTEIN 4"/>
    <property type="match status" value="1"/>
</dbReference>
<dbReference type="GO" id="GO:0016020">
    <property type="term" value="C:membrane"/>
    <property type="evidence" value="ECO:0007669"/>
    <property type="project" value="InterPro"/>
</dbReference>
<comment type="similarity">
    <text evidence="1">Belongs to the GerABKA family.</text>
</comment>
<keyword evidence="5" id="KW-0808">Transferase</keyword>
<keyword evidence="4" id="KW-0812">Transmembrane</keyword>